<dbReference type="STRING" id="1764295.A0A5B8MGL6"/>
<dbReference type="InterPro" id="IPR036322">
    <property type="entry name" value="WD40_repeat_dom_sf"/>
</dbReference>
<dbReference type="GO" id="GO:0036159">
    <property type="term" value="P:inner dynein arm assembly"/>
    <property type="evidence" value="ECO:0007669"/>
    <property type="project" value="TreeGrafter"/>
</dbReference>
<evidence type="ECO:0000256" key="1">
    <source>
        <dbReference type="ARBA" id="ARBA00004496"/>
    </source>
</evidence>
<dbReference type="EMBL" id="CP031035">
    <property type="protein sequence ID" value="QDZ18815.1"/>
    <property type="molecule type" value="Genomic_DNA"/>
</dbReference>
<dbReference type="Gene3D" id="2.130.10.10">
    <property type="entry name" value="YVTN repeat-like/Quinoprotein amine dehydrogenase"/>
    <property type="match status" value="2"/>
</dbReference>
<evidence type="ECO:0000256" key="5">
    <source>
        <dbReference type="SAM" id="Coils"/>
    </source>
</evidence>
<dbReference type="GO" id="GO:0060294">
    <property type="term" value="P:cilium movement involved in cell motility"/>
    <property type="evidence" value="ECO:0007669"/>
    <property type="project" value="TreeGrafter"/>
</dbReference>
<comment type="subcellular location">
    <subcellularLocation>
        <location evidence="1">Cytoplasm</location>
    </subcellularLocation>
</comment>
<dbReference type="OrthoDB" id="366230at2759"/>
<dbReference type="GO" id="GO:0045503">
    <property type="term" value="F:dynein light chain binding"/>
    <property type="evidence" value="ECO:0007669"/>
    <property type="project" value="TreeGrafter"/>
</dbReference>
<evidence type="ECO:0000313" key="7">
    <source>
        <dbReference type="EMBL" id="QDZ18815.1"/>
    </source>
</evidence>
<feature type="region of interest" description="Disordered" evidence="6">
    <location>
        <begin position="1"/>
        <end position="57"/>
    </location>
</feature>
<keyword evidence="4" id="KW-0677">Repeat</keyword>
<dbReference type="SMART" id="SM00320">
    <property type="entry name" value="WD40"/>
    <property type="match status" value="5"/>
</dbReference>
<gene>
    <name evidence="7" type="ORF">A3770_02p13330</name>
</gene>
<dbReference type="Proteomes" id="UP000316726">
    <property type="component" value="Chromosome 2"/>
</dbReference>
<dbReference type="AlphaFoldDB" id="A0A5B8MGL6"/>
<proteinExistence type="predicted"/>
<keyword evidence="8" id="KW-1185">Reference proteome</keyword>
<dbReference type="GO" id="GO:0036156">
    <property type="term" value="C:inner dynein arm"/>
    <property type="evidence" value="ECO:0007669"/>
    <property type="project" value="TreeGrafter"/>
</dbReference>
<evidence type="ECO:0000256" key="3">
    <source>
        <dbReference type="ARBA" id="ARBA00022574"/>
    </source>
</evidence>
<reference evidence="7 8" key="1">
    <citation type="submission" date="2018-07" db="EMBL/GenBank/DDBJ databases">
        <title>The complete nuclear genome of the prasinophyte Chloropicon primus (CCMP1205).</title>
        <authorList>
            <person name="Pombert J.-F."/>
            <person name="Otis C."/>
            <person name="Turmel M."/>
            <person name="Lemieux C."/>
        </authorList>
    </citation>
    <scope>NUCLEOTIDE SEQUENCE [LARGE SCALE GENOMIC DNA]</scope>
    <source>
        <strain evidence="7 8">CCMP1205</strain>
    </source>
</reference>
<evidence type="ECO:0000256" key="6">
    <source>
        <dbReference type="SAM" id="MobiDB-lite"/>
    </source>
</evidence>
<organism evidence="7 8">
    <name type="scientific">Chloropicon primus</name>
    <dbReference type="NCBI Taxonomy" id="1764295"/>
    <lineage>
        <taxon>Eukaryota</taxon>
        <taxon>Viridiplantae</taxon>
        <taxon>Chlorophyta</taxon>
        <taxon>Chloropicophyceae</taxon>
        <taxon>Chloropicales</taxon>
        <taxon>Chloropicaceae</taxon>
        <taxon>Chloropicon</taxon>
    </lineage>
</organism>
<feature type="compositionally biased region" description="Gly residues" evidence="6">
    <location>
        <begin position="580"/>
        <end position="590"/>
    </location>
</feature>
<feature type="compositionally biased region" description="Acidic residues" evidence="6">
    <location>
        <begin position="42"/>
        <end position="53"/>
    </location>
</feature>
<keyword evidence="3" id="KW-0853">WD repeat</keyword>
<accession>A0A5B8MGL6</accession>
<keyword evidence="2" id="KW-0963">Cytoplasm</keyword>
<evidence type="ECO:0000256" key="4">
    <source>
        <dbReference type="ARBA" id="ARBA00022737"/>
    </source>
</evidence>
<sequence length="905" mass="100950">MTEEEAGGQEEVAAKEAEDGPAEAKAEETQAAEAAEGGDKGSDEEEEEEELGDPNDIVIPLSYVEKEDGTNAPLKGVLSIFVTETTKKIVNIESLGPENPMMTVEKAVIVEDIRFRGVISDFGPIKKEIESSPLELLILRHNEDDIYGDGNNLEVCVSEGAATVWNEVLELTQKKAELIKKIAEREARDKAMGKSKRKKKKKRVHKPWVSLGSDQEILEEKVVDTRDRIQMVFHRQHGELNQALDLTDKDASELWNSSQMECRPFKDPNFELVRLEKEIGVQAIPETTDCGSQATKNRQVNAVMQYEAFMSENVRSNRREKFQKTDKDEEIAAFLDRVRPLYEKALQQNELYDIFEDKFSLLAEEDHGPGNKNENNITEFQSFTYWKYSNNKVASCIDWVPGEDNVVAVAITEPLSFNERLKISGKPRTSYILIWSFTDPIHPQYVLASPFDIYAFQFNPYNKGIVAAGCYNGQVILWNIEDAKKQLEAQRSADDDEQGSEETLIPSIAPSMVSSIDKSHSMCITDLIWLPAGVEVTKDGKVAIGSDDNASSFFATTSVDGRVLFWDTKVAKKKESEAGENGGEAGGKGSSGNAQGSSGSSRRRGKDSDKGTEWKATWSVGLVREQGGDLAATKLSFNLKDSLETAFFAGSMDGEIAYAEYHKPEDVQHPEYTKMTIDAHFGAISTLQRSPFFEDIVLSVGEWSFKIWKEGLSSPIFASASATTYLTMGCWSPTRPGVIITAREDGMIEVWDLLDRSHEASMVSTVSSSSITSLKFYESSSSSYQLLAAGDSMGKLHILELPRNLRRPILNEKEIMQSFCERELERVQYVGSTLKTFKNIADDSNKLLDLGDKGVDQDLQDEQQQSMLELIEKSEQEYLKLEKEYREKFNLDAPNGAANGEVPVS</sequence>
<evidence type="ECO:0000256" key="2">
    <source>
        <dbReference type="ARBA" id="ARBA00022490"/>
    </source>
</evidence>
<dbReference type="InterPro" id="IPR015943">
    <property type="entry name" value="WD40/YVTN_repeat-like_dom_sf"/>
</dbReference>
<dbReference type="PANTHER" id="PTHR12442:SF5">
    <property type="entry name" value="DYNEIN AXONEMAL INTERMEDIATE CHAIN 3"/>
    <property type="match status" value="1"/>
</dbReference>
<keyword evidence="5" id="KW-0175">Coiled coil</keyword>
<feature type="region of interest" description="Disordered" evidence="6">
    <location>
        <begin position="574"/>
        <end position="612"/>
    </location>
</feature>
<dbReference type="GO" id="GO:0045504">
    <property type="term" value="F:dynein heavy chain binding"/>
    <property type="evidence" value="ECO:0007669"/>
    <property type="project" value="TreeGrafter"/>
</dbReference>
<dbReference type="InterPro" id="IPR050687">
    <property type="entry name" value="Dynein_IC"/>
</dbReference>
<dbReference type="SUPFAM" id="SSF50978">
    <property type="entry name" value="WD40 repeat-like"/>
    <property type="match status" value="1"/>
</dbReference>
<feature type="compositionally biased region" description="Low complexity" evidence="6">
    <location>
        <begin position="591"/>
        <end position="600"/>
    </location>
</feature>
<name>A0A5B8MGL6_9CHLO</name>
<protein>
    <submittedName>
        <fullName evidence="7">WD40 repeat domain-containing protein</fullName>
    </submittedName>
</protein>
<feature type="coiled-coil region" evidence="5">
    <location>
        <begin position="864"/>
        <end position="891"/>
    </location>
</feature>
<evidence type="ECO:0000313" key="8">
    <source>
        <dbReference type="Proteomes" id="UP000316726"/>
    </source>
</evidence>
<dbReference type="PANTHER" id="PTHR12442">
    <property type="entry name" value="DYNEIN INTERMEDIATE CHAIN"/>
    <property type="match status" value="1"/>
</dbReference>
<feature type="compositionally biased region" description="Basic and acidic residues" evidence="6">
    <location>
        <begin position="12"/>
        <end position="28"/>
    </location>
</feature>
<dbReference type="InterPro" id="IPR001680">
    <property type="entry name" value="WD40_rpt"/>
</dbReference>